<proteinExistence type="predicted"/>
<feature type="compositionally biased region" description="Pro residues" evidence="1">
    <location>
        <begin position="103"/>
        <end position="117"/>
    </location>
</feature>
<feature type="compositionally biased region" description="Basic and acidic residues" evidence="1">
    <location>
        <begin position="232"/>
        <end position="243"/>
    </location>
</feature>
<feature type="non-terminal residue" evidence="2">
    <location>
        <position position="243"/>
    </location>
</feature>
<name>A0A382NBC3_9ZZZZ</name>
<feature type="region of interest" description="Disordered" evidence="1">
    <location>
        <begin position="217"/>
        <end position="243"/>
    </location>
</feature>
<feature type="compositionally biased region" description="Low complexity" evidence="1">
    <location>
        <begin position="136"/>
        <end position="158"/>
    </location>
</feature>
<evidence type="ECO:0000256" key="1">
    <source>
        <dbReference type="SAM" id="MobiDB-lite"/>
    </source>
</evidence>
<reference evidence="2" key="1">
    <citation type="submission" date="2018-05" db="EMBL/GenBank/DDBJ databases">
        <authorList>
            <person name="Lanie J.A."/>
            <person name="Ng W.-L."/>
            <person name="Kazmierczak K.M."/>
            <person name="Andrzejewski T.M."/>
            <person name="Davidsen T.M."/>
            <person name="Wayne K.J."/>
            <person name="Tettelin H."/>
            <person name="Glass J.I."/>
            <person name="Rusch D."/>
            <person name="Podicherti R."/>
            <person name="Tsui H.-C.T."/>
            <person name="Winkler M.E."/>
        </authorList>
    </citation>
    <scope>NUCLEOTIDE SEQUENCE</scope>
</reference>
<accession>A0A382NBC3</accession>
<gene>
    <name evidence="2" type="ORF">METZ01_LOCUS311200</name>
</gene>
<feature type="region of interest" description="Disordered" evidence="1">
    <location>
        <begin position="74"/>
        <end position="168"/>
    </location>
</feature>
<sequence>MKCANARIENGVINFDCPHCSGGLHADESQVQQVWAAMQGQIACPVDTCQKPIVLPTIEEVALLKTGGTLEAPASALAADSQSEEPTEDKTPTEVAGASAAPKPAPAPAPAPAPQSGPTPQSESKTDSGQKPAPGAASEQEVASSEAQTAASPASAGAGTKPDIVHGFSGAVDAPMTLEQEASSGRTMAIKTIRHSDCVDGDKDTFDEKVTNFLRKQGDGNIDSVNPIQFSDDEKKPIDYGVL</sequence>
<protein>
    <submittedName>
        <fullName evidence="2">Uncharacterized protein</fullName>
    </submittedName>
</protein>
<dbReference type="AlphaFoldDB" id="A0A382NBC3"/>
<dbReference type="EMBL" id="UINC01099235">
    <property type="protein sequence ID" value="SVC58346.1"/>
    <property type="molecule type" value="Genomic_DNA"/>
</dbReference>
<organism evidence="2">
    <name type="scientific">marine metagenome</name>
    <dbReference type="NCBI Taxonomy" id="408172"/>
    <lineage>
        <taxon>unclassified sequences</taxon>
        <taxon>metagenomes</taxon>
        <taxon>ecological metagenomes</taxon>
    </lineage>
</organism>
<evidence type="ECO:0000313" key="2">
    <source>
        <dbReference type="EMBL" id="SVC58346.1"/>
    </source>
</evidence>